<feature type="region of interest" description="Disordered" evidence="1">
    <location>
        <begin position="419"/>
        <end position="486"/>
    </location>
</feature>
<dbReference type="AlphaFoldDB" id="A0A250J8S6"/>
<proteinExistence type="predicted"/>
<dbReference type="KEGG" id="cfus:CYFUS_005754"/>
<evidence type="ECO:0000256" key="2">
    <source>
        <dbReference type="SAM" id="SignalP"/>
    </source>
</evidence>
<evidence type="ECO:0000313" key="3">
    <source>
        <dbReference type="EMBL" id="ATB40305.1"/>
    </source>
</evidence>
<evidence type="ECO:0000256" key="1">
    <source>
        <dbReference type="SAM" id="MobiDB-lite"/>
    </source>
</evidence>
<evidence type="ECO:0000313" key="4">
    <source>
        <dbReference type="Proteomes" id="UP000217257"/>
    </source>
</evidence>
<dbReference type="Proteomes" id="UP000217257">
    <property type="component" value="Chromosome"/>
</dbReference>
<dbReference type="NCBIfam" id="NF045523">
    <property type="entry name" value="MXAN_5453_fam"/>
    <property type="match status" value="1"/>
</dbReference>
<dbReference type="SUPFAM" id="SSF82171">
    <property type="entry name" value="DPP6 N-terminal domain-like"/>
    <property type="match status" value="1"/>
</dbReference>
<protein>
    <recommendedName>
        <fullName evidence="5">MYXO-CTERM domain-containing protein</fullName>
    </recommendedName>
</protein>
<dbReference type="InterPro" id="IPR055876">
    <property type="entry name" value="DUF7453"/>
</dbReference>
<feature type="compositionally biased region" description="Low complexity" evidence="1">
    <location>
        <begin position="472"/>
        <end position="486"/>
    </location>
</feature>
<accession>A0A250J8S6</accession>
<gene>
    <name evidence="3" type="ORF">CYFUS_005754</name>
</gene>
<feature type="chain" id="PRO_5012852025" description="MYXO-CTERM domain-containing protein" evidence="2">
    <location>
        <begin position="28"/>
        <end position="519"/>
    </location>
</feature>
<dbReference type="NCBIfam" id="TIGR05002">
    <property type="entry name" value="NxxGxxAF_repeat"/>
    <property type="match status" value="2"/>
</dbReference>
<organism evidence="3 4">
    <name type="scientific">Cystobacter fuscus</name>
    <dbReference type="NCBI Taxonomy" id="43"/>
    <lineage>
        <taxon>Bacteria</taxon>
        <taxon>Pseudomonadati</taxon>
        <taxon>Myxococcota</taxon>
        <taxon>Myxococcia</taxon>
        <taxon>Myxococcales</taxon>
        <taxon>Cystobacterineae</taxon>
        <taxon>Archangiaceae</taxon>
        <taxon>Cystobacter</taxon>
    </lineage>
</organism>
<name>A0A250J8S6_9BACT</name>
<sequence length="519" mass="55207">MKHSALVDRNFLFAALGSLLLAGPALAELPEYTFQLQARTNMAGNDSGAYNLEPGALLSGSYTLPLTKDRRVGFTLAITPEGSPSLWYGVEGKGERIYTLPRIGEDARMGDPSLDSRGNVVFAVTGADANADNGIYLLNVDDPKQVRVIREPLGSSYWSSLVLNEAQQFAARVRVGIGNAYVLYTPREGRYEVTLLATDHELDAASPYTYLYSPNLNDLGQLVAAVDLQPYTTEWFQELRVWNPDGTSHLIAESRGRNPSSSIYRFASVQPALNNQGQVAFLASVRDASGKQSTVLFLWDGAELKTLAQEGQGDIKELELFPPDINDQGLVVFRAFRADGLRAVWVSDGEKLEPVVTEHDVLPSDLGPARVDQETSSNPVFGGAPMINSRGDISFCAGLAPPKDDQEEWGSAIYVAQSSFAPPGESDGGVEPDAGTEPDGGGNTPPDAGTEPDGGDAPDGGTQAPDAGTGNPAPGEPGSPSGCGCQAAASAALWPWALVGLLRLARSRRAQRQDGSRLD</sequence>
<feature type="signal peptide" evidence="2">
    <location>
        <begin position="1"/>
        <end position="27"/>
    </location>
</feature>
<dbReference type="RefSeq" id="WP_095988194.1">
    <property type="nucleotide sequence ID" value="NZ_CP022098.1"/>
</dbReference>
<feature type="region of interest" description="Disordered" evidence="1">
    <location>
        <begin position="363"/>
        <end position="385"/>
    </location>
</feature>
<dbReference type="EMBL" id="CP022098">
    <property type="protein sequence ID" value="ATB40305.1"/>
    <property type="molecule type" value="Genomic_DNA"/>
</dbReference>
<keyword evidence="2" id="KW-0732">Signal</keyword>
<dbReference type="Pfam" id="PF24251">
    <property type="entry name" value="DUF7453"/>
    <property type="match status" value="1"/>
</dbReference>
<evidence type="ECO:0008006" key="5">
    <source>
        <dbReference type="Google" id="ProtNLM"/>
    </source>
</evidence>
<reference evidence="3 4" key="1">
    <citation type="submission" date="2017-06" db="EMBL/GenBank/DDBJ databases">
        <title>Sequencing and comparative analysis of myxobacterial genomes.</title>
        <authorList>
            <person name="Rupp O."/>
            <person name="Goesmann A."/>
            <person name="Sogaard-Andersen L."/>
        </authorList>
    </citation>
    <scope>NUCLEOTIDE SEQUENCE [LARGE SCALE GENOMIC DNA]</scope>
    <source>
        <strain evidence="3 4">DSM 52655</strain>
    </source>
</reference>